<dbReference type="Proteomes" id="UP000093561">
    <property type="component" value="Unassembled WGS sequence"/>
</dbReference>
<organism evidence="1 2">
    <name type="scientific">Wuchereria bancrofti</name>
    <dbReference type="NCBI Taxonomy" id="6293"/>
    <lineage>
        <taxon>Eukaryota</taxon>
        <taxon>Metazoa</taxon>
        <taxon>Ecdysozoa</taxon>
        <taxon>Nematoda</taxon>
        <taxon>Chromadorea</taxon>
        <taxon>Rhabditida</taxon>
        <taxon>Spirurina</taxon>
        <taxon>Spiruromorpha</taxon>
        <taxon>Filarioidea</taxon>
        <taxon>Onchocercidae</taxon>
        <taxon>Wuchereria</taxon>
    </lineage>
</organism>
<reference evidence="1" key="2">
    <citation type="journal article" date="2016" name="Mol. Ecol.">
        <title>Population genomics of the filarial nematode parasite Wuchereria bancrofti from mosquitoes.</title>
        <authorList>
            <person name="Small S.T."/>
            <person name="Reimer L.J."/>
            <person name="Tisch D.J."/>
            <person name="King C.L."/>
            <person name="Christensen B.M."/>
            <person name="Siba P.M."/>
            <person name="Kazura J.W."/>
            <person name="Serre D."/>
            <person name="Zimmerman P.A."/>
        </authorList>
    </citation>
    <scope>NUCLEOTIDE SEQUENCE</scope>
    <source>
        <strain evidence="1">pt0022</strain>
    </source>
</reference>
<reference evidence="2" key="3">
    <citation type="submission" date="2024-02" db="UniProtKB">
        <authorList>
            <consortium name="WormBaseParasite"/>
        </authorList>
    </citation>
    <scope>IDENTIFICATION</scope>
    <source>
        <strain evidence="2">pt0022</strain>
    </source>
</reference>
<dbReference type="WBParaSite" id="mrna-Wban_00108">
    <property type="protein sequence ID" value="mrna-Wban_00108"/>
    <property type="gene ID" value="Wban_00108"/>
</dbReference>
<evidence type="ECO:0000313" key="2">
    <source>
        <dbReference type="WBParaSite" id="mrna-Wban_00108"/>
    </source>
</evidence>
<protein>
    <submittedName>
        <fullName evidence="2">Uncharacterized protein</fullName>
    </submittedName>
</protein>
<accession>A0AAF5RSY2</accession>
<sequence>MKEKGRKRKREREIFVPYH</sequence>
<proteinExistence type="predicted"/>
<name>A0AAF5RSY2_WUCBA</name>
<dbReference type="AlphaFoldDB" id="A0AAF5RSY2"/>
<reference evidence="1" key="1">
    <citation type="submission" date="2015-03" db="EMBL/GenBank/DDBJ databases">
        <title>Wuchereria bancrofti Genome Sequencing Papua New Guinea Strain.</title>
        <authorList>
            <person name="Small S.T."/>
            <person name="Serre D."/>
            <person name="Zimmerman P.A."/>
        </authorList>
    </citation>
    <scope>NUCLEOTIDE SEQUENCE [LARGE SCALE GENOMIC DNA]</scope>
    <source>
        <strain evidence="1">pt0022</strain>
    </source>
</reference>
<evidence type="ECO:0000313" key="1">
    <source>
        <dbReference type="Proteomes" id="UP000093561"/>
    </source>
</evidence>